<dbReference type="AlphaFoldDB" id="M7XKE8"/>
<protein>
    <submittedName>
        <fullName evidence="1">Uncharacterized protein</fullName>
    </submittedName>
</protein>
<keyword evidence="2" id="KW-1185">Reference proteome</keyword>
<name>M7XKE8_9BACT</name>
<reference evidence="1" key="1">
    <citation type="submission" date="2013-01" db="EMBL/GenBank/DDBJ databases">
        <title>Genome assembly of Mariniradius saccharolyticus AK6.</title>
        <authorList>
            <person name="Vaidya B."/>
            <person name="Khatri I."/>
            <person name="Tanuku N.R.S."/>
            <person name="Subramanian S."/>
            <person name="Pinnaka A."/>
        </authorList>
    </citation>
    <scope>NUCLEOTIDE SEQUENCE [LARGE SCALE GENOMIC DNA]</scope>
    <source>
        <strain evidence="1">AK6</strain>
    </source>
</reference>
<dbReference type="InParanoid" id="M7XKE8"/>
<sequence length="37" mass="4595">MLFSSIPFFFNHKRGKRKQMNFDDSGLLFLLWFYHLL</sequence>
<evidence type="ECO:0000313" key="1">
    <source>
        <dbReference type="EMBL" id="EMS34993.1"/>
    </source>
</evidence>
<accession>M7XKE8</accession>
<gene>
    <name evidence="1" type="ORF">C943_02884</name>
</gene>
<dbReference type="EMBL" id="AMZY02000003">
    <property type="protein sequence ID" value="EMS34993.1"/>
    <property type="molecule type" value="Genomic_DNA"/>
</dbReference>
<organism evidence="1 2">
    <name type="scientific">Mariniradius saccharolyticus AK6</name>
    <dbReference type="NCBI Taxonomy" id="1239962"/>
    <lineage>
        <taxon>Bacteria</taxon>
        <taxon>Pseudomonadati</taxon>
        <taxon>Bacteroidota</taxon>
        <taxon>Cytophagia</taxon>
        <taxon>Cytophagales</taxon>
        <taxon>Cyclobacteriaceae</taxon>
        <taxon>Mariniradius</taxon>
    </lineage>
</organism>
<comment type="caution">
    <text evidence="1">The sequence shown here is derived from an EMBL/GenBank/DDBJ whole genome shotgun (WGS) entry which is preliminary data.</text>
</comment>
<dbReference type="Proteomes" id="UP000010953">
    <property type="component" value="Unassembled WGS sequence"/>
</dbReference>
<proteinExistence type="predicted"/>
<evidence type="ECO:0000313" key="2">
    <source>
        <dbReference type="Proteomes" id="UP000010953"/>
    </source>
</evidence>